<evidence type="ECO:0000313" key="1">
    <source>
        <dbReference type="EMBL" id="SFE97360.1"/>
    </source>
</evidence>
<dbReference type="Proteomes" id="UP000198598">
    <property type="component" value="Unassembled WGS sequence"/>
</dbReference>
<protein>
    <submittedName>
        <fullName evidence="1">Uncharacterized protein</fullName>
    </submittedName>
</protein>
<proteinExistence type="predicted"/>
<dbReference type="STRING" id="662367.SAMN05216167_12384"/>
<accession>A0A1I2EYP4</accession>
<organism evidence="1 2">
    <name type="scientific">Spirosoma endophyticum</name>
    <dbReference type="NCBI Taxonomy" id="662367"/>
    <lineage>
        <taxon>Bacteria</taxon>
        <taxon>Pseudomonadati</taxon>
        <taxon>Bacteroidota</taxon>
        <taxon>Cytophagia</taxon>
        <taxon>Cytophagales</taxon>
        <taxon>Cytophagaceae</taxon>
        <taxon>Spirosoma</taxon>
    </lineage>
</organism>
<keyword evidence="2" id="KW-1185">Reference proteome</keyword>
<sequence length="95" mass="10931">METYEFCLAYLSIFLNKTSKQDVFLYNETTLLRVLSKKGQIRRAFGTGVVDHSAPDRNLTISHRDSLTTSRRHTDAPLPKAVFMLNLLTICQTFY</sequence>
<gene>
    <name evidence="1" type="ORF">SAMN05216167_12384</name>
</gene>
<dbReference type="AlphaFoldDB" id="A0A1I2EYP4"/>
<dbReference type="EMBL" id="FOLQ01000023">
    <property type="protein sequence ID" value="SFE97360.1"/>
    <property type="molecule type" value="Genomic_DNA"/>
</dbReference>
<evidence type="ECO:0000313" key="2">
    <source>
        <dbReference type="Proteomes" id="UP000198598"/>
    </source>
</evidence>
<reference evidence="1 2" key="1">
    <citation type="submission" date="2016-10" db="EMBL/GenBank/DDBJ databases">
        <authorList>
            <person name="de Groot N.N."/>
        </authorList>
    </citation>
    <scope>NUCLEOTIDE SEQUENCE [LARGE SCALE GENOMIC DNA]</scope>
    <source>
        <strain evidence="1 2">DSM 26130</strain>
    </source>
</reference>
<name>A0A1I2EYP4_9BACT</name>